<accession>E4XFH2</accession>
<organism evidence="3">
    <name type="scientific">Oikopleura dioica</name>
    <name type="common">Tunicate</name>
    <dbReference type="NCBI Taxonomy" id="34765"/>
    <lineage>
        <taxon>Eukaryota</taxon>
        <taxon>Metazoa</taxon>
        <taxon>Chordata</taxon>
        <taxon>Tunicata</taxon>
        <taxon>Appendicularia</taxon>
        <taxon>Copelata</taxon>
        <taxon>Oikopleuridae</taxon>
        <taxon>Oikopleura</taxon>
    </lineage>
</organism>
<keyword evidence="1" id="KW-0175">Coiled coil</keyword>
<name>E4XFH2_OIKDI</name>
<sequence length="906" mass="101413">MINVFLDGNMMSDYLEEKGQAISSDINSKIAEAQRAIRVSSEQEKSEEIGKWVESSSQSVHKADSLGELQNIHEKIQQFANDVDQNDDVQEKLVALDDLVRDRLKALSEKNDCADKTRVVKNELQIHITLLETMESAGETAVDKPAEFQIALNTIASLEEEYHDLPEFIALKEKIETLRLPKGTNERTTTVEAKLSNSEARLATTEVTSVSLCGATIEEAKTAVTQVYTDLVTVKNDLEQLISTKRKLNDNGFIDKDAAFSLSLVALRERFNNIGKQITDSKVALSKSARRVQKLKRAVEDTDQWAQDVLAQSIEQYSMDNRERMASDAEVRKREVLEATEDCVNKLESNLNADCSQLVADVHHGLKSTETLVTALRNDSLPSDTSSVSSEGSSSSSSSSCSSSSSSSDSEAEGTPTRPRLGQKNSVTRRPEISPVFSNKENFPIPKERHSVKEMTESKEGIKGINVTLSKIEVELEDSTLGVSNPKYITRQAEILSTQREKLDEVKAYLETEDNEDNPNLRVIAVTKSKDLEETYMEKKKAFDAVAAIWSGFEMECNVLLEDLKPENISHEVVVDAADRLKALKFKVNSAKEPATSPRKGDSKAQEMLEQAQSLIDNFEDQKTMKIEQTDEQKSEEIAKTYENVQEFVKSSVMVYGCNTSVHTVEQHIESFEKCLLAESTSAENEEKIQKINSLIQKKKTEIQIVKETTKQVKEIQSMLVVELETTHQTFIDLGNKSANTAQESHDLLEQYEELDNSMLTITSKQNQIRHAVLEANDKYDLNFEIKDDILCEKIIDGLQADLTAAQRVTVDKMNAQQVIFEAEQALSNISASSVSCYIKTGSVPIFTWARVPKSRFNNGARFPCQLLKSREVTIRCKPSPTYHLPVPKIQKIFSEPTDDENIGFL</sequence>
<protein>
    <submittedName>
        <fullName evidence="3">Uncharacterized protein</fullName>
    </submittedName>
</protein>
<dbReference type="Proteomes" id="UP000001307">
    <property type="component" value="Unassembled WGS sequence"/>
</dbReference>
<feature type="coiled-coil region" evidence="1">
    <location>
        <begin position="602"/>
        <end position="629"/>
    </location>
</feature>
<dbReference type="AlphaFoldDB" id="E4XFH2"/>
<evidence type="ECO:0000256" key="1">
    <source>
        <dbReference type="SAM" id="Coils"/>
    </source>
</evidence>
<keyword evidence="4" id="KW-1185">Reference proteome</keyword>
<gene>
    <name evidence="3" type="ORF">GSOID_T00010176001</name>
</gene>
<dbReference type="InParanoid" id="E4XFH2"/>
<feature type="compositionally biased region" description="Low complexity" evidence="2">
    <location>
        <begin position="380"/>
        <end position="409"/>
    </location>
</feature>
<dbReference type="EMBL" id="FN653045">
    <property type="protein sequence ID" value="CBY24317.1"/>
    <property type="molecule type" value="Genomic_DNA"/>
</dbReference>
<dbReference type="OrthoDB" id="18740at2759"/>
<reference evidence="3" key="1">
    <citation type="journal article" date="2010" name="Science">
        <title>Plasticity of animal genome architecture unmasked by rapid evolution of a pelagic tunicate.</title>
        <authorList>
            <person name="Denoeud F."/>
            <person name="Henriet S."/>
            <person name="Mungpakdee S."/>
            <person name="Aury J.M."/>
            <person name="Da Silva C."/>
            <person name="Brinkmann H."/>
            <person name="Mikhaleva J."/>
            <person name="Olsen L.C."/>
            <person name="Jubin C."/>
            <person name="Canestro C."/>
            <person name="Bouquet J.M."/>
            <person name="Danks G."/>
            <person name="Poulain J."/>
            <person name="Campsteijn C."/>
            <person name="Adamski M."/>
            <person name="Cross I."/>
            <person name="Yadetie F."/>
            <person name="Muffato M."/>
            <person name="Louis A."/>
            <person name="Butcher S."/>
            <person name="Tsagkogeorga G."/>
            <person name="Konrad A."/>
            <person name="Singh S."/>
            <person name="Jensen M.F."/>
            <person name="Cong E.H."/>
            <person name="Eikeseth-Otteraa H."/>
            <person name="Noel B."/>
            <person name="Anthouard V."/>
            <person name="Porcel B.M."/>
            <person name="Kachouri-Lafond R."/>
            <person name="Nishino A."/>
            <person name="Ugolini M."/>
            <person name="Chourrout P."/>
            <person name="Nishida H."/>
            <person name="Aasland R."/>
            <person name="Huzurbazar S."/>
            <person name="Westhof E."/>
            <person name="Delsuc F."/>
            <person name="Lehrach H."/>
            <person name="Reinhardt R."/>
            <person name="Weissenbach J."/>
            <person name="Roy S.W."/>
            <person name="Artiguenave F."/>
            <person name="Postlethwait J.H."/>
            <person name="Manak J.R."/>
            <person name="Thompson E.M."/>
            <person name="Jaillon O."/>
            <person name="Du Pasquier L."/>
            <person name="Boudinot P."/>
            <person name="Liberles D.A."/>
            <person name="Volff J.N."/>
            <person name="Philippe H."/>
            <person name="Lenhard B."/>
            <person name="Roest Crollius H."/>
            <person name="Wincker P."/>
            <person name="Chourrout D."/>
        </authorList>
    </citation>
    <scope>NUCLEOTIDE SEQUENCE [LARGE SCALE GENOMIC DNA]</scope>
</reference>
<feature type="region of interest" description="Disordered" evidence="2">
    <location>
        <begin position="378"/>
        <end position="457"/>
    </location>
</feature>
<feature type="compositionally biased region" description="Basic and acidic residues" evidence="2">
    <location>
        <begin position="446"/>
        <end position="457"/>
    </location>
</feature>
<evidence type="ECO:0000313" key="4">
    <source>
        <dbReference type="Proteomes" id="UP000001307"/>
    </source>
</evidence>
<evidence type="ECO:0000256" key="2">
    <source>
        <dbReference type="SAM" id="MobiDB-lite"/>
    </source>
</evidence>
<proteinExistence type="predicted"/>
<evidence type="ECO:0000313" key="3">
    <source>
        <dbReference type="EMBL" id="CBY24317.1"/>
    </source>
</evidence>
<feature type="non-terminal residue" evidence="3">
    <location>
        <position position="906"/>
    </location>
</feature>